<dbReference type="Pfam" id="PF00144">
    <property type="entry name" value="Beta-lactamase"/>
    <property type="match status" value="1"/>
</dbReference>
<name>A0A7K1LR52_9FLAO</name>
<evidence type="ECO:0000313" key="3">
    <source>
        <dbReference type="Proteomes" id="UP000460416"/>
    </source>
</evidence>
<dbReference type="PANTHER" id="PTHR46825:SF9">
    <property type="entry name" value="BETA-LACTAMASE-RELATED DOMAIN-CONTAINING PROTEIN"/>
    <property type="match status" value="1"/>
</dbReference>
<dbReference type="Proteomes" id="UP000460416">
    <property type="component" value="Unassembled WGS sequence"/>
</dbReference>
<proteinExistence type="predicted"/>
<dbReference type="InterPro" id="IPR050491">
    <property type="entry name" value="AmpC-like"/>
</dbReference>
<keyword evidence="3" id="KW-1185">Reference proteome</keyword>
<dbReference type="Gene3D" id="3.40.710.10">
    <property type="entry name" value="DD-peptidase/beta-lactamase superfamily"/>
    <property type="match status" value="1"/>
</dbReference>
<comment type="caution">
    <text evidence="2">The sequence shown here is derived from an EMBL/GenBank/DDBJ whole genome shotgun (WGS) entry which is preliminary data.</text>
</comment>
<dbReference type="AlphaFoldDB" id="A0A7K1LR52"/>
<reference evidence="2 3" key="1">
    <citation type="submission" date="2019-07" db="EMBL/GenBank/DDBJ databases">
        <title>Gramella aestuarii sp. nov., isolated from a tidal flat, and emended description of Gramella echinicola.</title>
        <authorList>
            <person name="Liu L."/>
        </authorList>
    </citation>
    <scope>NUCLEOTIDE SEQUENCE [LARGE SCALE GENOMIC DNA]</scope>
    <source>
        <strain evidence="2 3">BS12</strain>
    </source>
</reference>
<dbReference type="InterPro" id="IPR012338">
    <property type="entry name" value="Beta-lactam/transpept-like"/>
</dbReference>
<protein>
    <submittedName>
        <fullName evidence="2">Beta-lactamase family protein</fullName>
    </submittedName>
</protein>
<evidence type="ECO:0000313" key="2">
    <source>
        <dbReference type="EMBL" id="MUP43091.1"/>
    </source>
</evidence>
<evidence type="ECO:0000259" key="1">
    <source>
        <dbReference type="Pfam" id="PF00144"/>
    </source>
</evidence>
<organism evidence="2 3">
    <name type="scientific">Christiangramia aestuarii</name>
    <dbReference type="NCBI Taxonomy" id="1028746"/>
    <lineage>
        <taxon>Bacteria</taxon>
        <taxon>Pseudomonadati</taxon>
        <taxon>Bacteroidota</taxon>
        <taxon>Flavobacteriia</taxon>
        <taxon>Flavobacteriales</taxon>
        <taxon>Flavobacteriaceae</taxon>
        <taxon>Christiangramia</taxon>
    </lineage>
</organism>
<gene>
    <name evidence="2" type="ORF">FLP08_10935</name>
</gene>
<accession>A0A7K1LR52</accession>
<feature type="domain" description="Beta-lactamase-related" evidence="1">
    <location>
        <begin position="50"/>
        <end position="359"/>
    </location>
</feature>
<sequence>MNLRFILYKVLILCFLPYCLYSQSSEVEKFRHVESFRARMDSLFNSKISSDGPGAGILIRYDGQEIISKGYGLRDLETGEKIGPETNFRLGSVSKQFTALAALSLVEEGKLRLEDTVGNILQVPALSQISVAQLIHHTSGLAHYEEYFFHEWDTTKIVENKHILDWYKNEPEPEFAPGEKWEYCNGGYNLLATVVEKVSGQGFAEYARKNIFEKLGMEHTTYFNLAEPTKIEERAFCYEKSEGKWKKVDGSYLNGCLGEGAVYTSLNDFSRYAEALRNKEIFSEEVQALIFSVSPVEVPFEKEHSYSFNSGKSLGYAKGWFIDKDVAHHTGTWFGQRSMVVRGLEQPFMLALFMNLGDSDLRKELIDNTYKLFMEYLDNR</sequence>
<dbReference type="EMBL" id="VJVW01000004">
    <property type="protein sequence ID" value="MUP43091.1"/>
    <property type="molecule type" value="Genomic_DNA"/>
</dbReference>
<dbReference type="SUPFAM" id="SSF56601">
    <property type="entry name" value="beta-lactamase/transpeptidase-like"/>
    <property type="match status" value="1"/>
</dbReference>
<dbReference type="PANTHER" id="PTHR46825">
    <property type="entry name" value="D-ALANYL-D-ALANINE-CARBOXYPEPTIDASE/ENDOPEPTIDASE AMPH"/>
    <property type="match status" value="1"/>
</dbReference>
<dbReference type="InterPro" id="IPR001466">
    <property type="entry name" value="Beta-lactam-related"/>
</dbReference>